<dbReference type="Gene3D" id="2.120.10.30">
    <property type="entry name" value="TolB, C-terminal domain"/>
    <property type="match status" value="1"/>
</dbReference>
<evidence type="ECO:0000259" key="2">
    <source>
        <dbReference type="Pfam" id="PF07995"/>
    </source>
</evidence>
<proteinExistence type="predicted"/>
<dbReference type="InterPro" id="IPR011042">
    <property type="entry name" value="6-blade_b-propeller_TolB-like"/>
</dbReference>
<name>A0A397P7B1_9HYPH</name>
<dbReference type="OrthoDB" id="9770043at2"/>
<dbReference type="PANTHER" id="PTHR19328:SF75">
    <property type="entry name" value="ALDOSE SUGAR DEHYDROGENASE YLII"/>
    <property type="match status" value="1"/>
</dbReference>
<dbReference type="RefSeq" id="WP_119062517.1">
    <property type="nucleotide sequence ID" value="NZ_QXDF01000005.1"/>
</dbReference>
<dbReference type="AlphaFoldDB" id="A0A397P7B1"/>
<accession>A0A397P7B1</accession>
<organism evidence="3 4">
    <name type="scientific">Dichotomicrobium thermohalophilum</name>
    <dbReference type="NCBI Taxonomy" id="933063"/>
    <lineage>
        <taxon>Bacteria</taxon>
        <taxon>Pseudomonadati</taxon>
        <taxon>Pseudomonadota</taxon>
        <taxon>Alphaproteobacteria</taxon>
        <taxon>Hyphomicrobiales</taxon>
        <taxon>Hyphomicrobiaceae</taxon>
        <taxon>Dichotomicrobium</taxon>
    </lineage>
</organism>
<sequence>MNLKSIISSCLSFIVAAVLAAGTATAQEKIKLEPFVEGLNQPVAMVQTPDGRMFVAEQWGRVRVVTADGQLLGEPLLDIRHLIVDQIPDFDERGLIGLALHPDFENNGKFYVAYSGHKDWQGRLNELLWYDHNNVVAEYTISDENENLADRFSGRVLSSIAWPQFNHNGHWMDFGPDGMLYVSVGDGGYANDWGIGHNVRTGNGQDVTTVLGSIMRLDPETGEAAEGNPDLGPDADPRIWAYGLRNAWRCSFDMGGDNELFCADVGQNSYEEVNIVEAGDNLGWRRMEASHCFNYLEPDNHPEECDTSGLKMPIIEYENCTARPQNCKGISITGGYVYRGSHEPWQGKYIFGDWSKQFGAYDGQIFFGTEGEDGNWTMETAEVTNMDGNIPYVLSFAQDNDGEVYALTSVTTGPAGGAQDTIYKIVPSE</sequence>
<protein>
    <submittedName>
        <fullName evidence="3">Glucose/sorbosone dehydrogenase</fullName>
    </submittedName>
</protein>
<evidence type="ECO:0000256" key="1">
    <source>
        <dbReference type="SAM" id="SignalP"/>
    </source>
</evidence>
<dbReference type="EMBL" id="QXDF01000005">
    <property type="protein sequence ID" value="RIA45430.1"/>
    <property type="molecule type" value="Genomic_DNA"/>
</dbReference>
<gene>
    <name evidence="3" type="ORF">BXY53_2717</name>
</gene>
<dbReference type="InterPro" id="IPR011041">
    <property type="entry name" value="Quinoprot_gluc/sorb_DH_b-prop"/>
</dbReference>
<dbReference type="SUPFAM" id="SSF50952">
    <property type="entry name" value="Soluble quinoprotein glucose dehydrogenase"/>
    <property type="match status" value="1"/>
</dbReference>
<reference evidence="3 4" key="1">
    <citation type="submission" date="2018-08" db="EMBL/GenBank/DDBJ databases">
        <title>Genomic Encyclopedia of Archaeal and Bacterial Type Strains, Phase II (KMG-II): from individual species to whole genera.</title>
        <authorList>
            <person name="Goeker M."/>
        </authorList>
    </citation>
    <scope>NUCLEOTIDE SEQUENCE [LARGE SCALE GENOMIC DNA]</scope>
    <source>
        <strain evidence="3 4">DSM 5002</strain>
    </source>
</reference>
<dbReference type="PANTHER" id="PTHR19328">
    <property type="entry name" value="HEDGEHOG-INTERACTING PROTEIN"/>
    <property type="match status" value="1"/>
</dbReference>
<feature type="signal peptide" evidence="1">
    <location>
        <begin position="1"/>
        <end position="20"/>
    </location>
</feature>
<dbReference type="Pfam" id="PF07995">
    <property type="entry name" value="GSDH"/>
    <property type="match status" value="1"/>
</dbReference>
<comment type="caution">
    <text evidence="3">The sequence shown here is derived from an EMBL/GenBank/DDBJ whole genome shotgun (WGS) entry which is preliminary data.</text>
</comment>
<feature type="domain" description="Glucose/Sorbosone dehydrogenase" evidence="2">
    <location>
        <begin position="39"/>
        <end position="410"/>
    </location>
</feature>
<evidence type="ECO:0000313" key="3">
    <source>
        <dbReference type="EMBL" id="RIA45430.1"/>
    </source>
</evidence>
<dbReference type="Proteomes" id="UP000266273">
    <property type="component" value="Unassembled WGS sequence"/>
</dbReference>
<evidence type="ECO:0000313" key="4">
    <source>
        <dbReference type="Proteomes" id="UP000266273"/>
    </source>
</evidence>
<feature type="chain" id="PRO_5017269560" evidence="1">
    <location>
        <begin position="21"/>
        <end position="429"/>
    </location>
</feature>
<keyword evidence="1" id="KW-0732">Signal</keyword>
<dbReference type="InterPro" id="IPR012938">
    <property type="entry name" value="Glc/Sorbosone_DH"/>
</dbReference>
<keyword evidence="4" id="KW-1185">Reference proteome</keyword>